<evidence type="ECO:0000313" key="2">
    <source>
        <dbReference type="Proteomes" id="UP000708347"/>
    </source>
</evidence>
<dbReference type="RefSeq" id="WP_174399864.1">
    <property type="nucleotide sequence ID" value="NZ_VBSB01000014.1"/>
</dbReference>
<name>A0ABX2JZT1_9MYCO</name>
<sequence>MTTHGRLPDNTADWTWSDLSRSVFAFARALRAAELMPDDEDEYWEQPWKWNREHQLWVDAGEPASPDHGAPASLAWERFSRAATAAAK</sequence>
<organism evidence="1 2">
    <name type="scientific">Mycolicibacterium sphagni</name>
    <dbReference type="NCBI Taxonomy" id="1786"/>
    <lineage>
        <taxon>Bacteria</taxon>
        <taxon>Bacillati</taxon>
        <taxon>Actinomycetota</taxon>
        <taxon>Actinomycetes</taxon>
        <taxon>Mycobacteriales</taxon>
        <taxon>Mycobacteriaceae</taxon>
        <taxon>Mycolicibacterium</taxon>
    </lineage>
</organism>
<proteinExistence type="predicted"/>
<keyword evidence="2" id="KW-1185">Reference proteome</keyword>
<accession>A0ABX2JZT1</accession>
<gene>
    <name evidence="1" type="ORF">FEG63_21545</name>
</gene>
<reference evidence="1 2" key="1">
    <citation type="submission" date="2019-05" db="EMBL/GenBank/DDBJ databases">
        <title>Mycolicibacterium sphagni ENV482 genome assembly.</title>
        <authorList>
            <person name="Chen W."/>
            <person name="Faulkner N.W."/>
            <person name="Hyman M.R."/>
        </authorList>
    </citation>
    <scope>NUCLEOTIDE SEQUENCE [LARGE SCALE GENOMIC DNA]</scope>
    <source>
        <strain evidence="1 2">ENV482</strain>
    </source>
</reference>
<dbReference type="Proteomes" id="UP000708347">
    <property type="component" value="Unassembled WGS sequence"/>
</dbReference>
<comment type="caution">
    <text evidence="1">The sequence shown here is derived from an EMBL/GenBank/DDBJ whole genome shotgun (WGS) entry which is preliminary data.</text>
</comment>
<evidence type="ECO:0000313" key="1">
    <source>
        <dbReference type="EMBL" id="NTY62133.1"/>
    </source>
</evidence>
<dbReference type="EMBL" id="VBSB01000014">
    <property type="protein sequence ID" value="NTY62133.1"/>
    <property type="molecule type" value="Genomic_DNA"/>
</dbReference>
<protein>
    <submittedName>
        <fullName evidence="1">Uncharacterized protein</fullName>
    </submittedName>
</protein>